<organism evidence="3 4">
    <name type="scientific">Streptomyces aidingensis</name>
    <dbReference type="NCBI Taxonomy" id="910347"/>
    <lineage>
        <taxon>Bacteria</taxon>
        <taxon>Bacillati</taxon>
        <taxon>Actinomycetota</taxon>
        <taxon>Actinomycetes</taxon>
        <taxon>Kitasatosporales</taxon>
        <taxon>Streptomycetaceae</taxon>
        <taxon>Streptomyces</taxon>
    </lineage>
</organism>
<proteinExistence type="predicted"/>
<protein>
    <recommendedName>
        <fullName evidence="2">DUF7848 domain-containing protein</fullName>
    </recommendedName>
</protein>
<feature type="domain" description="DUF7848" evidence="2">
    <location>
        <begin position="1"/>
        <end position="29"/>
    </location>
</feature>
<dbReference type="Pfam" id="PF25232">
    <property type="entry name" value="DUF7848"/>
    <property type="match status" value="1"/>
</dbReference>
<feature type="non-terminal residue" evidence="3">
    <location>
        <position position="1"/>
    </location>
</feature>
<gene>
    <name evidence="3" type="ORF">SAMN05421773_106255</name>
</gene>
<accession>A0A1I1MGJ3</accession>
<keyword evidence="4" id="KW-1185">Reference proteome</keyword>
<dbReference type="AlphaFoldDB" id="A0A1I1MGJ3"/>
<sequence length="49" mass="5606">WALKHTGLNPSHRRFTLHTAQPWLVSPAPGNPYYDREAVERHDRAEVAG</sequence>
<reference evidence="3 4" key="1">
    <citation type="submission" date="2016-10" db="EMBL/GenBank/DDBJ databases">
        <authorList>
            <person name="de Groot N.N."/>
        </authorList>
    </citation>
    <scope>NUCLEOTIDE SEQUENCE [LARGE SCALE GENOMIC DNA]</scope>
    <source>
        <strain evidence="3 4">CGMCC 4.5739</strain>
    </source>
</reference>
<name>A0A1I1MGJ3_9ACTN</name>
<dbReference type="EMBL" id="FOLM01000006">
    <property type="protein sequence ID" value="SFC84621.1"/>
    <property type="molecule type" value="Genomic_DNA"/>
</dbReference>
<dbReference type="InterPro" id="IPR057170">
    <property type="entry name" value="DUF7848"/>
</dbReference>
<evidence type="ECO:0000256" key="1">
    <source>
        <dbReference type="SAM" id="MobiDB-lite"/>
    </source>
</evidence>
<dbReference type="Proteomes" id="UP000199207">
    <property type="component" value="Unassembled WGS sequence"/>
</dbReference>
<evidence type="ECO:0000313" key="3">
    <source>
        <dbReference type="EMBL" id="SFC84621.1"/>
    </source>
</evidence>
<feature type="region of interest" description="Disordered" evidence="1">
    <location>
        <begin position="26"/>
        <end position="49"/>
    </location>
</feature>
<feature type="compositionally biased region" description="Basic and acidic residues" evidence="1">
    <location>
        <begin position="34"/>
        <end position="49"/>
    </location>
</feature>
<evidence type="ECO:0000259" key="2">
    <source>
        <dbReference type="Pfam" id="PF25232"/>
    </source>
</evidence>
<evidence type="ECO:0000313" key="4">
    <source>
        <dbReference type="Proteomes" id="UP000199207"/>
    </source>
</evidence>